<dbReference type="AlphaFoldDB" id="A0A419SQQ9"/>
<feature type="compositionally biased region" description="Acidic residues" evidence="1">
    <location>
        <begin position="171"/>
        <end position="188"/>
    </location>
</feature>
<protein>
    <recommendedName>
        <fullName evidence="4">DUF2815 domain-containing protein</fullName>
    </recommendedName>
</protein>
<evidence type="ECO:0008006" key="4">
    <source>
        <dbReference type="Google" id="ProtNLM"/>
    </source>
</evidence>
<dbReference type="InterPro" id="IPR012340">
    <property type="entry name" value="NA-bd_OB-fold"/>
</dbReference>
<accession>A0A419SQQ9</accession>
<keyword evidence="3" id="KW-1185">Reference proteome</keyword>
<organism evidence="2 3">
    <name type="scientific">Ammoniphilus oxalaticus</name>
    <dbReference type="NCBI Taxonomy" id="66863"/>
    <lineage>
        <taxon>Bacteria</taxon>
        <taxon>Bacillati</taxon>
        <taxon>Bacillota</taxon>
        <taxon>Bacilli</taxon>
        <taxon>Bacillales</taxon>
        <taxon>Paenibacillaceae</taxon>
        <taxon>Aneurinibacillus group</taxon>
        <taxon>Ammoniphilus</taxon>
    </lineage>
</organism>
<dbReference type="Gene3D" id="2.40.50.140">
    <property type="entry name" value="Nucleic acid-binding proteins"/>
    <property type="match status" value="1"/>
</dbReference>
<comment type="caution">
    <text evidence="2">The sequence shown here is derived from an EMBL/GenBank/DDBJ whole genome shotgun (WGS) entry which is preliminary data.</text>
</comment>
<reference evidence="2 3" key="1">
    <citation type="submission" date="2016-08" db="EMBL/GenBank/DDBJ databases">
        <title>Novel Firmicute Genomes.</title>
        <authorList>
            <person name="Poppleton D.I."/>
            <person name="Gribaldo S."/>
        </authorList>
    </citation>
    <scope>NUCLEOTIDE SEQUENCE [LARGE SCALE GENOMIC DNA]</scope>
    <source>
        <strain evidence="2 3">RAOx-1</strain>
    </source>
</reference>
<gene>
    <name evidence="2" type="ORF">BEP19_15995</name>
</gene>
<name>A0A419SQQ9_9BACL</name>
<sequence>MAKLNGTRVTTNEVRFSYAHVFEPHAMEGNDPKYSVSILIPKTDTETVQMIEKAIETAKKEGKDSKWSGKMPPNLKLPLRDGDTDRPDDEAYAGHWFINASSRTKPGVFKKGSAGLIEISDESEFYSGCYGVAAVNFYPYNANGNRGVACGLNNLLFTRDGEAFGGRSNPEDDFADMLSDDDTPDFLG</sequence>
<evidence type="ECO:0000256" key="1">
    <source>
        <dbReference type="SAM" id="MobiDB-lite"/>
    </source>
</evidence>
<dbReference type="EMBL" id="MCHY01000002">
    <property type="protein sequence ID" value="RKD26830.1"/>
    <property type="molecule type" value="Genomic_DNA"/>
</dbReference>
<dbReference type="Pfam" id="PF10991">
    <property type="entry name" value="Enc34_ssDNA-bd"/>
    <property type="match status" value="1"/>
</dbReference>
<dbReference type="RefSeq" id="WP_120188118.1">
    <property type="nucleotide sequence ID" value="NZ_MCHY01000002.1"/>
</dbReference>
<dbReference type="SUPFAM" id="SSF50249">
    <property type="entry name" value="Nucleic acid-binding proteins"/>
    <property type="match status" value="1"/>
</dbReference>
<dbReference type="Proteomes" id="UP000284219">
    <property type="component" value="Unassembled WGS sequence"/>
</dbReference>
<dbReference type="OrthoDB" id="9786575at2"/>
<evidence type="ECO:0000313" key="3">
    <source>
        <dbReference type="Proteomes" id="UP000284219"/>
    </source>
</evidence>
<proteinExistence type="predicted"/>
<feature type="region of interest" description="Disordered" evidence="1">
    <location>
        <begin position="59"/>
        <end position="83"/>
    </location>
</feature>
<feature type="region of interest" description="Disordered" evidence="1">
    <location>
        <begin position="167"/>
        <end position="188"/>
    </location>
</feature>
<evidence type="ECO:0000313" key="2">
    <source>
        <dbReference type="EMBL" id="RKD26830.1"/>
    </source>
</evidence>
<dbReference type="InterPro" id="IPR022595">
    <property type="entry name" value="Enc34_ssDNA-bd"/>
</dbReference>